<name>A0A2S8SVZ9_9BACT</name>
<evidence type="ECO:0000256" key="1">
    <source>
        <dbReference type="SAM" id="MobiDB-lite"/>
    </source>
</evidence>
<dbReference type="Proteomes" id="UP000237684">
    <property type="component" value="Unassembled WGS sequence"/>
</dbReference>
<accession>A0A2S8SVZ9</accession>
<dbReference type="InParanoid" id="A0A2S8SVZ9"/>
<feature type="region of interest" description="Disordered" evidence="1">
    <location>
        <begin position="414"/>
        <end position="435"/>
    </location>
</feature>
<sequence>MLRHFFNAVIAATCALAFLFLLRLTLSPDPAQSLFLRAQQLEAAGQIPLSLRAYALISDKHPESFYAPRALLRQGDILAAQGTRSDDKALFRGAVAAYLRLASAYPSDALATEALLDAGKISAENLGDRVSAKRSYALLLQKSGAKSDAAAVATLKLGRIALDEGDKNSAQTLLQSVLQKWPRFENRGAEAQFFLGVAYETLFNNKEWATRAYDATIARYPNSTWASDARQKLGLLVFSDTRGRRPARRVLINIDALPDDGNSNGSLWSALRVVLAARGVEASEADLDGWSLMPFYAGLDPKNPARVIDAPFDAWENVVANAGLRFSVEKGGKEEKALRFLQDEIDAARAPLVYFEENGAKTWALCIGYDSERGEVMLQRRGARFDTLSAKSFAAMWKAKSSFGEPFTLISLVPADQKTPPTPNLTPTPAPRAAPGVLAAPNLQNAPTFVWELPKISAKNTDIRARKRGAAILQRGRDGQVLLGASALDFLARELNRIARAPNQTEETPEESLESVGSTVLSTPAPAENVTPIPEANPENGESPYAPEATATPLPTPAPRRAATLPRRVLREDGARARSFLQFLGEPARHWAATRREAAQWCDEAAHRGKNDNLKRAAEQFRQSASALEAAISLAPAAVSDIPGVGDRNQIGEVAHQIERARDAERQAARALAI</sequence>
<reference evidence="2 3" key="1">
    <citation type="journal article" date="2018" name="Syst. Appl. Microbiol.">
        <title>Abditibacterium utsteinense sp. nov., the first cultivated member of candidate phylum FBP, isolated from ice-free Antarctic soil samples.</title>
        <authorList>
            <person name="Tahon G."/>
            <person name="Tytgat B."/>
            <person name="Lebbe L."/>
            <person name="Carlier A."/>
            <person name="Willems A."/>
        </authorList>
    </citation>
    <scope>NUCLEOTIDE SEQUENCE [LARGE SCALE GENOMIC DNA]</scope>
    <source>
        <strain evidence="2 3">LMG 29911</strain>
    </source>
</reference>
<dbReference type="SUPFAM" id="SSF48452">
    <property type="entry name" value="TPR-like"/>
    <property type="match status" value="1"/>
</dbReference>
<gene>
    <name evidence="2" type="ORF">B1R32_103240</name>
</gene>
<feature type="compositionally biased region" description="Low complexity" evidence="1">
    <location>
        <begin position="546"/>
        <end position="567"/>
    </location>
</feature>
<protein>
    <recommendedName>
        <fullName evidence="4">Tetratricopeptide repeat-containing protein</fullName>
    </recommendedName>
</protein>
<evidence type="ECO:0000313" key="2">
    <source>
        <dbReference type="EMBL" id="PQV64970.1"/>
    </source>
</evidence>
<dbReference type="AlphaFoldDB" id="A0A2S8SVZ9"/>
<evidence type="ECO:0008006" key="4">
    <source>
        <dbReference type="Google" id="ProtNLM"/>
    </source>
</evidence>
<dbReference type="OrthoDB" id="9806825at2"/>
<proteinExistence type="predicted"/>
<organism evidence="2 3">
    <name type="scientific">Abditibacterium utsteinense</name>
    <dbReference type="NCBI Taxonomy" id="1960156"/>
    <lineage>
        <taxon>Bacteria</taxon>
        <taxon>Pseudomonadati</taxon>
        <taxon>Abditibacteriota</taxon>
        <taxon>Abditibacteriia</taxon>
        <taxon>Abditibacteriales</taxon>
        <taxon>Abditibacteriaceae</taxon>
        <taxon>Abditibacterium</taxon>
    </lineage>
</organism>
<dbReference type="EMBL" id="NIGF01000003">
    <property type="protein sequence ID" value="PQV64970.1"/>
    <property type="molecule type" value="Genomic_DNA"/>
</dbReference>
<feature type="compositionally biased region" description="Pro residues" evidence="1">
    <location>
        <begin position="420"/>
        <end position="432"/>
    </location>
</feature>
<evidence type="ECO:0000313" key="3">
    <source>
        <dbReference type="Proteomes" id="UP000237684"/>
    </source>
</evidence>
<dbReference type="InterPro" id="IPR011990">
    <property type="entry name" value="TPR-like_helical_dom_sf"/>
</dbReference>
<comment type="caution">
    <text evidence="2">The sequence shown here is derived from an EMBL/GenBank/DDBJ whole genome shotgun (WGS) entry which is preliminary data.</text>
</comment>
<feature type="region of interest" description="Disordered" evidence="1">
    <location>
        <begin position="501"/>
        <end position="568"/>
    </location>
</feature>
<dbReference type="RefSeq" id="WP_105482837.1">
    <property type="nucleotide sequence ID" value="NZ_NIGF01000003.1"/>
</dbReference>
<keyword evidence="3" id="KW-1185">Reference proteome</keyword>
<dbReference type="Gene3D" id="1.25.40.10">
    <property type="entry name" value="Tetratricopeptide repeat domain"/>
    <property type="match status" value="1"/>
</dbReference>